<dbReference type="OrthoDB" id="4779541at2759"/>
<name>A0A9W9LWW0_9EURO</name>
<feature type="compositionally biased region" description="Polar residues" evidence="1">
    <location>
        <begin position="100"/>
        <end position="112"/>
    </location>
</feature>
<sequence>MSDYTRKPTSHGSSTGAPGAPIGIQDTRAEYDPQTTGYNSATGAGYSKSSAGGPHQSHHQPDSPSNSYDRLGSQDERIQHAPSTAQRAQAEDEEARVSRGSKSGARTGQTGSDLGRGIRGIASGIHQRYRWCDETNGEQGAGESLRGTLNATVDRAFGSEEGAARNVDIAARGEDEVGRQLRSRDK</sequence>
<proteinExistence type="predicted"/>
<dbReference type="AlphaFoldDB" id="A0A9W9LWW0"/>
<reference evidence="2" key="2">
    <citation type="journal article" date="2023" name="IMA Fungus">
        <title>Comparative genomic study of the Penicillium genus elucidates a diverse pangenome and 15 lateral gene transfer events.</title>
        <authorList>
            <person name="Petersen C."/>
            <person name="Sorensen T."/>
            <person name="Nielsen M.R."/>
            <person name="Sondergaard T.E."/>
            <person name="Sorensen J.L."/>
            <person name="Fitzpatrick D.A."/>
            <person name="Frisvad J.C."/>
            <person name="Nielsen K.L."/>
        </authorList>
    </citation>
    <scope>NUCLEOTIDE SEQUENCE</scope>
    <source>
        <strain evidence="2">IBT 21917</strain>
    </source>
</reference>
<keyword evidence="3" id="KW-1185">Reference proteome</keyword>
<evidence type="ECO:0000313" key="2">
    <source>
        <dbReference type="EMBL" id="KAJ5180550.1"/>
    </source>
</evidence>
<protein>
    <submittedName>
        <fullName evidence="2">Uncharacterized protein</fullName>
    </submittedName>
</protein>
<comment type="caution">
    <text evidence="2">The sequence shown here is derived from an EMBL/GenBank/DDBJ whole genome shotgun (WGS) entry which is preliminary data.</text>
</comment>
<feature type="region of interest" description="Disordered" evidence="1">
    <location>
        <begin position="1"/>
        <end position="119"/>
    </location>
</feature>
<feature type="compositionally biased region" description="Polar residues" evidence="1">
    <location>
        <begin position="33"/>
        <end position="50"/>
    </location>
</feature>
<organism evidence="2 3">
    <name type="scientific">Penicillium capsulatum</name>
    <dbReference type="NCBI Taxonomy" id="69766"/>
    <lineage>
        <taxon>Eukaryota</taxon>
        <taxon>Fungi</taxon>
        <taxon>Dikarya</taxon>
        <taxon>Ascomycota</taxon>
        <taxon>Pezizomycotina</taxon>
        <taxon>Eurotiomycetes</taxon>
        <taxon>Eurotiomycetidae</taxon>
        <taxon>Eurotiales</taxon>
        <taxon>Aspergillaceae</taxon>
        <taxon>Penicillium</taxon>
    </lineage>
</organism>
<evidence type="ECO:0000313" key="3">
    <source>
        <dbReference type="Proteomes" id="UP001146351"/>
    </source>
</evidence>
<reference evidence="2" key="1">
    <citation type="submission" date="2022-11" db="EMBL/GenBank/DDBJ databases">
        <authorList>
            <person name="Petersen C."/>
        </authorList>
    </citation>
    <scope>NUCLEOTIDE SEQUENCE</scope>
    <source>
        <strain evidence="2">IBT 21917</strain>
    </source>
</reference>
<dbReference type="EMBL" id="JAPQKO010000002">
    <property type="protein sequence ID" value="KAJ5180550.1"/>
    <property type="molecule type" value="Genomic_DNA"/>
</dbReference>
<dbReference type="Proteomes" id="UP001146351">
    <property type="component" value="Unassembled WGS sequence"/>
</dbReference>
<evidence type="ECO:0000256" key="1">
    <source>
        <dbReference type="SAM" id="MobiDB-lite"/>
    </source>
</evidence>
<gene>
    <name evidence="2" type="ORF">N7492_003760</name>
</gene>
<accession>A0A9W9LWW0</accession>